<dbReference type="EMBL" id="FNCC01000010">
    <property type="protein sequence ID" value="SDG65167.1"/>
    <property type="molecule type" value="Genomic_DNA"/>
</dbReference>
<proteinExistence type="inferred from homology"/>
<dbReference type="InterPro" id="IPR019734">
    <property type="entry name" value="TPR_rpt"/>
</dbReference>
<dbReference type="PANTHER" id="PTHR35807:SF1">
    <property type="entry name" value="TRANSCRIPTIONAL REGULATOR REDD"/>
    <property type="match status" value="1"/>
</dbReference>
<dbReference type="InterPro" id="IPR051677">
    <property type="entry name" value="AfsR-DnrI-RedD_regulator"/>
</dbReference>
<dbReference type="PROSITE" id="PS51755">
    <property type="entry name" value="OMPR_PHOB"/>
    <property type="match status" value="1"/>
</dbReference>
<dbReference type="Pfam" id="PF00931">
    <property type="entry name" value="NB-ARC"/>
    <property type="match status" value="1"/>
</dbReference>
<dbReference type="Pfam" id="PF03704">
    <property type="entry name" value="BTAD"/>
    <property type="match status" value="1"/>
</dbReference>
<dbReference type="SMART" id="SM00028">
    <property type="entry name" value="TPR"/>
    <property type="match status" value="7"/>
</dbReference>
<dbReference type="GO" id="GO:0043531">
    <property type="term" value="F:ADP binding"/>
    <property type="evidence" value="ECO:0007669"/>
    <property type="project" value="InterPro"/>
</dbReference>
<sequence length="935" mass="101371">MPALTYRHVRDTAGEVRILGLVEVRGPHGRAVLTGTRQRSIVAVLALRAGTPVSVDRLVDVLWGENPPRTAVRSLHSHVARVRQALANCGLPGALRTEPGGYRLDAAVDAQTFDRTRDLGLWRGEPLTGTELFGWGLAEVDRLREQHVAALEAFWGERLDRPDAVEELERLVAAHPARERLVGLLMKALHLGGRHAEALAVFRRLRSRLADELGTDPGPDLVALHTAILRRDPSLYSARPAQLPARAGHFTGRAAEFAALADLPPIVVVSGIAGVGKTTFAVELARRVADRFPDGQVFLDLQRLTPEQALTEVLHSLGVPADRVPADAAALYRTLLHGKRMLILLDDVRRARDVLPLVPGDQGNLLLVTSRDTLSALGTRHAVHTVGLGLLSESESRDLLAGILGEDRVRAEPGAAAELVVRCGRLPLALRIAAARLTVRPGRRIADLVRELTRNDPLDVLSVDGDDRTIRTVFASAHRTLSPQAARLFRVLGEHPGASFPADFADALGPGLDELVASHLVEEVGGGRYGLHDLIRLFARQSGDIGDGVRRLLDRYLTVAHAAGQVLNPRHDLVTRQGSDDLPFGADRAEVLTYLDTERDNFLRVILLAARAGQHRETWQLAYLLTGYFEARGNWAARVEQCELAVQAARALGDRRAEAEMLRGQGIALQMTSRIPEAMVVQRQALALVRAAGDPRGEARLHNNIGNAHSELREFHLALESYRAATDVHTAAGDEVGAALARRNLGYTYVRMGRPELATEPLSAALATFRARRNQRLEAATLMTLGNASRRLGDLGPALRDFGDALRISREIADHRFEADALTGLGLTQLALGDPAAARDGLTAALEVCEALGDVHRQAVILLHLAEAALTLGDLTGTRARLEAALAARTQAPDEFELAGVHRTLADLEGRCGRWTAAARHLAQAITLFLSCRRS</sequence>
<evidence type="ECO:0000259" key="6">
    <source>
        <dbReference type="PROSITE" id="PS51755"/>
    </source>
</evidence>
<evidence type="ECO:0000256" key="2">
    <source>
        <dbReference type="ARBA" id="ARBA00023015"/>
    </source>
</evidence>
<accession>A0A1G7VZJ0</accession>
<dbReference type="InterPro" id="IPR001867">
    <property type="entry name" value="OmpR/PhoB-type_DNA-bd"/>
</dbReference>
<evidence type="ECO:0000313" key="8">
    <source>
        <dbReference type="Proteomes" id="UP000199623"/>
    </source>
</evidence>
<dbReference type="InterPro" id="IPR011990">
    <property type="entry name" value="TPR-like_helical_dom_sf"/>
</dbReference>
<dbReference type="GO" id="GO:0006355">
    <property type="term" value="P:regulation of DNA-templated transcription"/>
    <property type="evidence" value="ECO:0007669"/>
    <property type="project" value="InterPro"/>
</dbReference>
<name>A0A1G7VZJ0_9PSEU</name>
<protein>
    <submittedName>
        <fullName evidence="7">DNA-binding transcriptional activator of the SARP family</fullName>
    </submittedName>
</protein>
<dbReference type="Gene3D" id="3.40.50.300">
    <property type="entry name" value="P-loop containing nucleotide triphosphate hydrolases"/>
    <property type="match status" value="1"/>
</dbReference>
<comment type="similarity">
    <text evidence="1">Belongs to the AfsR/DnrI/RedD regulatory family.</text>
</comment>
<dbReference type="Pfam" id="PF13424">
    <property type="entry name" value="TPR_12"/>
    <property type="match status" value="2"/>
</dbReference>
<dbReference type="InterPro" id="IPR005158">
    <property type="entry name" value="BTAD"/>
</dbReference>
<evidence type="ECO:0000256" key="1">
    <source>
        <dbReference type="ARBA" id="ARBA00005820"/>
    </source>
</evidence>
<keyword evidence="8" id="KW-1185">Reference proteome</keyword>
<dbReference type="SMART" id="SM01043">
    <property type="entry name" value="BTAD"/>
    <property type="match status" value="1"/>
</dbReference>
<dbReference type="InterPro" id="IPR003593">
    <property type="entry name" value="AAA+_ATPase"/>
</dbReference>
<dbReference type="GO" id="GO:0000160">
    <property type="term" value="P:phosphorelay signal transduction system"/>
    <property type="evidence" value="ECO:0007669"/>
    <property type="project" value="InterPro"/>
</dbReference>
<evidence type="ECO:0000256" key="5">
    <source>
        <dbReference type="PROSITE-ProRule" id="PRU01091"/>
    </source>
</evidence>
<dbReference type="GO" id="GO:0003677">
    <property type="term" value="F:DNA binding"/>
    <property type="evidence" value="ECO:0007669"/>
    <property type="project" value="UniProtKB-UniRule"/>
</dbReference>
<dbReference type="InterPro" id="IPR016032">
    <property type="entry name" value="Sig_transdc_resp-reg_C-effctor"/>
</dbReference>
<dbReference type="InterPro" id="IPR036388">
    <property type="entry name" value="WH-like_DNA-bd_sf"/>
</dbReference>
<organism evidence="7 8">
    <name type="scientific">Lentzea fradiae</name>
    <dbReference type="NCBI Taxonomy" id="200378"/>
    <lineage>
        <taxon>Bacteria</taxon>
        <taxon>Bacillati</taxon>
        <taxon>Actinomycetota</taxon>
        <taxon>Actinomycetes</taxon>
        <taxon>Pseudonocardiales</taxon>
        <taxon>Pseudonocardiaceae</taxon>
        <taxon>Lentzea</taxon>
    </lineage>
</organism>
<dbReference type="PRINTS" id="PR00364">
    <property type="entry name" value="DISEASERSIST"/>
</dbReference>
<keyword evidence="4" id="KW-0804">Transcription</keyword>
<dbReference type="InterPro" id="IPR002182">
    <property type="entry name" value="NB-ARC"/>
</dbReference>
<dbReference type="SMART" id="SM00382">
    <property type="entry name" value="AAA"/>
    <property type="match status" value="1"/>
</dbReference>
<dbReference type="PANTHER" id="PTHR35807">
    <property type="entry name" value="TRANSCRIPTIONAL REGULATOR REDD-RELATED"/>
    <property type="match status" value="1"/>
</dbReference>
<feature type="domain" description="OmpR/PhoB-type" evidence="6">
    <location>
        <begin position="7"/>
        <end position="106"/>
    </location>
</feature>
<dbReference type="InterPro" id="IPR027417">
    <property type="entry name" value="P-loop_NTPase"/>
</dbReference>
<keyword evidence="2" id="KW-0805">Transcription regulation</keyword>
<dbReference type="AlphaFoldDB" id="A0A1G7VZJ0"/>
<evidence type="ECO:0000256" key="3">
    <source>
        <dbReference type="ARBA" id="ARBA00023125"/>
    </source>
</evidence>
<evidence type="ECO:0000313" key="7">
    <source>
        <dbReference type="EMBL" id="SDG65167.1"/>
    </source>
</evidence>
<dbReference type="Gene3D" id="1.25.40.10">
    <property type="entry name" value="Tetratricopeptide repeat domain"/>
    <property type="match status" value="1"/>
</dbReference>
<reference evidence="8" key="1">
    <citation type="submission" date="2016-10" db="EMBL/GenBank/DDBJ databases">
        <authorList>
            <person name="Varghese N."/>
            <person name="Submissions S."/>
        </authorList>
    </citation>
    <scope>NUCLEOTIDE SEQUENCE [LARGE SCALE GENOMIC DNA]</scope>
    <source>
        <strain evidence="8">CGMCC 4.3506</strain>
    </source>
</reference>
<feature type="DNA-binding region" description="OmpR/PhoB-type" evidence="5">
    <location>
        <begin position="7"/>
        <end position="106"/>
    </location>
</feature>
<gene>
    <name evidence="7" type="ORF">SAMN05216553_11058</name>
</gene>
<keyword evidence="3 5" id="KW-0238">DNA-binding</keyword>
<dbReference type="Gene3D" id="1.10.10.10">
    <property type="entry name" value="Winged helix-like DNA-binding domain superfamily/Winged helix DNA-binding domain"/>
    <property type="match status" value="1"/>
</dbReference>
<dbReference type="SUPFAM" id="SSF48452">
    <property type="entry name" value="TPR-like"/>
    <property type="match status" value="4"/>
</dbReference>
<dbReference type="Proteomes" id="UP000199623">
    <property type="component" value="Unassembled WGS sequence"/>
</dbReference>
<evidence type="ECO:0000256" key="4">
    <source>
        <dbReference type="ARBA" id="ARBA00023163"/>
    </source>
</evidence>
<dbReference type="SUPFAM" id="SSF46894">
    <property type="entry name" value="C-terminal effector domain of the bipartite response regulators"/>
    <property type="match status" value="1"/>
</dbReference>
<dbReference type="STRING" id="200378.SAMN05216553_11058"/>
<dbReference type="Pfam" id="PF00486">
    <property type="entry name" value="Trans_reg_C"/>
    <property type="match status" value="1"/>
</dbReference>
<dbReference type="SUPFAM" id="SSF52540">
    <property type="entry name" value="P-loop containing nucleoside triphosphate hydrolases"/>
    <property type="match status" value="1"/>
</dbReference>
<dbReference type="CDD" id="cd15831">
    <property type="entry name" value="BTAD"/>
    <property type="match status" value="1"/>
</dbReference>
<dbReference type="SMART" id="SM00862">
    <property type="entry name" value="Trans_reg_C"/>
    <property type="match status" value="1"/>
</dbReference>